<dbReference type="PROSITE" id="PS00622">
    <property type="entry name" value="HTH_LUXR_1"/>
    <property type="match status" value="1"/>
</dbReference>
<dbReference type="PROSITE" id="PS50110">
    <property type="entry name" value="RESPONSE_REGULATORY"/>
    <property type="match status" value="1"/>
</dbReference>
<dbReference type="GO" id="GO:0000160">
    <property type="term" value="P:phosphorelay signal transduction system"/>
    <property type="evidence" value="ECO:0007669"/>
    <property type="project" value="InterPro"/>
</dbReference>
<accession>A0A841D1L9</accession>
<evidence type="ECO:0000313" key="5">
    <source>
        <dbReference type="EMBL" id="MBB5964572.1"/>
    </source>
</evidence>
<organism evidence="5 6">
    <name type="scientific">Planomonospora venezuelensis</name>
    <dbReference type="NCBI Taxonomy" id="1999"/>
    <lineage>
        <taxon>Bacteria</taxon>
        <taxon>Bacillati</taxon>
        <taxon>Actinomycetota</taxon>
        <taxon>Actinomycetes</taxon>
        <taxon>Streptosporangiales</taxon>
        <taxon>Streptosporangiaceae</taxon>
        <taxon>Planomonospora</taxon>
    </lineage>
</organism>
<dbReference type="PROSITE" id="PS50043">
    <property type="entry name" value="HTH_LUXR_2"/>
    <property type="match status" value="1"/>
</dbReference>
<dbReference type="Gene3D" id="3.40.50.2300">
    <property type="match status" value="1"/>
</dbReference>
<comment type="caution">
    <text evidence="5">The sequence shown here is derived from an EMBL/GenBank/DDBJ whole genome shotgun (WGS) entry which is preliminary data.</text>
</comment>
<dbReference type="SUPFAM" id="SSF52172">
    <property type="entry name" value="CheY-like"/>
    <property type="match status" value="1"/>
</dbReference>
<sequence>MIRVILAEDVRILRETLAAVLDLEDDLDVVGVTGRGDEIVALALETRPDVAVLDIDLPGMDGLSGANELRGRLPSCRVVMLTGLARPGYLRRALSSGVSGFMLKHAPAGELVDAIRAVASGRQAVDPQFALAALQKTDSPLAAREADVLRLAATGAEAEEIAQALSLSVGTVRNYLSSAVMRLGARNRIDAVRIATDEGWI</sequence>
<dbReference type="PANTHER" id="PTHR43214">
    <property type="entry name" value="TWO-COMPONENT RESPONSE REGULATOR"/>
    <property type="match status" value="1"/>
</dbReference>
<dbReference type="InterPro" id="IPR000792">
    <property type="entry name" value="Tscrpt_reg_LuxR_C"/>
</dbReference>
<dbReference type="Proteomes" id="UP000562352">
    <property type="component" value="Unassembled WGS sequence"/>
</dbReference>
<keyword evidence="6" id="KW-1185">Reference proteome</keyword>
<dbReference type="SMART" id="SM00421">
    <property type="entry name" value="HTH_LUXR"/>
    <property type="match status" value="1"/>
</dbReference>
<dbReference type="InterPro" id="IPR016032">
    <property type="entry name" value="Sig_transdc_resp-reg_C-effctor"/>
</dbReference>
<evidence type="ECO:0000259" key="4">
    <source>
        <dbReference type="PROSITE" id="PS50110"/>
    </source>
</evidence>
<dbReference type="Pfam" id="PF00196">
    <property type="entry name" value="GerE"/>
    <property type="match status" value="1"/>
</dbReference>
<dbReference type="EMBL" id="JACHJJ010000012">
    <property type="protein sequence ID" value="MBB5964572.1"/>
    <property type="molecule type" value="Genomic_DNA"/>
</dbReference>
<gene>
    <name evidence="5" type="ORF">FHS22_003856</name>
</gene>
<dbReference type="SUPFAM" id="SSF46894">
    <property type="entry name" value="C-terminal effector domain of the bipartite response regulators"/>
    <property type="match status" value="1"/>
</dbReference>
<dbReference type="PRINTS" id="PR00038">
    <property type="entry name" value="HTHLUXR"/>
</dbReference>
<dbReference type="CDD" id="cd06170">
    <property type="entry name" value="LuxR_C_like"/>
    <property type="match status" value="1"/>
</dbReference>
<protein>
    <submittedName>
        <fullName evidence="5">Two-component system response regulator DesR</fullName>
    </submittedName>
</protein>
<dbReference type="InterPro" id="IPR039420">
    <property type="entry name" value="WalR-like"/>
</dbReference>
<feature type="modified residue" description="4-aspartylphosphate" evidence="2">
    <location>
        <position position="54"/>
    </location>
</feature>
<dbReference type="Pfam" id="PF00072">
    <property type="entry name" value="Response_reg"/>
    <property type="match status" value="1"/>
</dbReference>
<dbReference type="RefSeq" id="WP_184943480.1">
    <property type="nucleotide sequence ID" value="NZ_JACHJJ010000012.1"/>
</dbReference>
<keyword evidence="1" id="KW-0238">DNA-binding</keyword>
<dbReference type="InterPro" id="IPR001789">
    <property type="entry name" value="Sig_transdc_resp-reg_receiver"/>
</dbReference>
<dbReference type="SMART" id="SM00448">
    <property type="entry name" value="REC"/>
    <property type="match status" value="1"/>
</dbReference>
<evidence type="ECO:0000259" key="3">
    <source>
        <dbReference type="PROSITE" id="PS50043"/>
    </source>
</evidence>
<evidence type="ECO:0000256" key="1">
    <source>
        <dbReference type="ARBA" id="ARBA00023125"/>
    </source>
</evidence>
<evidence type="ECO:0000313" key="6">
    <source>
        <dbReference type="Proteomes" id="UP000562352"/>
    </source>
</evidence>
<reference evidence="5 6" key="1">
    <citation type="submission" date="2020-08" db="EMBL/GenBank/DDBJ databases">
        <title>Genomic Encyclopedia of Type Strains, Phase III (KMG-III): the genomes of soil and plant-associated and newly described type strains.</title>
        <authorList>
            <person name="Whitman W."/>
        </authorList>
    </citation>
    <scope>NUCLEOTIDE SEQUENCE [LARGE SCALE GENOMIC DNA]</scope>
    <source>
        <strain evidence="5 6">CECT 3303</strain>
    </source>
</reference>
<feature type="domain" description="HTH luxR-type" evidence="3">
    <location>
        <begin position="134"/>
        <end position="199"/>
    </location>
</feature>
<dbReference type="PANTHER" id="PTHR43214:SF42">
    <property type="entry name" value="TRANSCRIPTIONAL REGULATORY PROTEIN DESR"/>
    <property type="match status" value="1"/>
</dbReference>
<evidence type="ECO:0000256" key="2">
    <source>
        <dbReference type="PROSITE-ProRule" id="PRU00169"/>
    </source>
</evidence>
<keyword evidence="2" id="KW-0597">Phosphoprotein</keyword>
<dbReference type="AlphaFoldDB" id="A0A841D1L9"/>
<dbReference type="GO" id="GO:0006355">
    <property type="term" value="P:regulation of DNA-templated transcription"/>
    <property type="evidence" value="ECO:0007669"/>
    <property type="project" value="InterPro"/>
</dbReference>
<name>A0A841D1L9_PLAVE</name>
<dbReference type="GO" id="GO:0003677">
    <property type="term" value="F:DNA binding"/>
    <property type="evidence" value="ECO:0007669"/>
    <property type="project" value="UniProtKB-KW"/>
</dbReference>
<dbReference type="InterPro" id="IPR011006">
    <property type="entry name" value="CheY-like_superfamily"/>
</dbReference>
<proteinExistence type="predicted"/>
<feature type="domain" description="Response regulatory" evidence="4">
    <location>
        <begin position="3"/>
        <end position="119"/>
    </location>
</feature>